<organism evidence="2 3">
    <name type="scientific">Caldicellulosiruptor changbaiensis</name>
    <dbReference type="NCBI Taxonomy" id="1222016"/>
    <lineage>
        <taxon>Bacteria</taxon>
        <taxon>Bacillati</taxon>
        <taxon>Bacillota</taxon>
        <taxon>Bacillota incertae sedis</taxon>
        <taxon>Caldicellulosiruptorales</taxon>
        <taxon>Caldicellulosiruptoraceae</taxon>
        <taxon>Caldicellulosiruptor</taxon>
    </lineage>
</organism>
<feature type="transmembrane region" description="Helical" evidence="1">
    <location>
        <begin position="173"/>
        <end position="200"/>
    </location>
</feature>
<feature type="transmembrane region" description="Helical" evidence="1">
    <location>
        <begin position="431"/>
        <end position="453"/>
    </location>
</feature>
<name>A0A3T0D872_9FIRM</name>
<feature type="transmembrane region" description="Helical" evidence="1">
    <location>
        <begin position="459"/>
        <end position="481"/>
    </location>
</feature>
<dbReference type="EMBL" id="CP034791">
    <property type="protein sequence ID" value="AZT91345.1"/>
    <property type="molecule type" value="Genomic_DNA"/>
</dbReference>
<reference evidence="2 3" key="1">
    <citation type="submission" date="2018-12" db="EMBL/GenBank/DDBJ databases">
        <title>Genome sequence from the cellulolytic species, Caldicellulosiruptor changbaiensis.</title>
        <authorList>
            <person name="Blumer-Schuette S.E."/>
            <person name="Mendoza C."/>
        </authorList>
    </citation>
    <scope>NUCLEOTIDE SEQUENCE [LARGE SCALE GENOMIC DNA]</scope>
    <source>
        <strain evidence="2 3">CBS-Z</strain>
    </source>
</reference>
<feature type="transmembrane region" description="Helical" evidence="1">
    <location>
        <begin position="67"/>
        <end position="87"/>
    </location>
</feature>
<feature type="transmembrane region" description="Helical" evidence="1">
    <location>
        <begin position="344"/>
        <end position="364"/>
    </location>
</feature>
<feature type="transmembrane region" description="Helical" evidence="1">
    <location>
        <begin position="108"/>
        <end position="135"/>
    </location>
</feature>
<feature type="transmembrane region" description="Helical" evidence="1">
    <location>
        <begin position="370"/>
        <end position="389"/>
    </location>
</feature>
<dbReference type="AlphaFoldDB" id="A0A3T0D872"/>
<feature type="transmembrane region" description="Helical" evidence="1">
    <location>
        <begin position="545"/>
        <end position="566"/>
    </location>
</feature>
<evidence type="ECO:0000313" key="3">
    <source>
        <dbReference type="Proteomes" id="UP000282930"/>
    </source>
</evidence>
<keyword evidence="3" id="KW-1185">Reference proteome</keyword>
<keyword evidence="1" id="KW-0812">Transmembrane</keyword>
<feature type="transmembrane region" description="Helical" evidence="1">
    <location>
        <begin position="34"/>
        <end position="55"/>
    </location>
</feature>
<dbReference type="KEGG" id="ccha:ELD05_12400"/>
<sequence length="583" mass="69346">MARFLKIYFLLIQEELSKKYKRIAKIFNLKRWEIIYILLKILSLVFFYYVVSMMLKISNNYNKNMECLIFLLVYLLINLNLFYNVSISRLQQKSEFELLCIYLPNKEIAFKVFFLYPYFSRQIEIVLMKFLIIILTLLHNMTWLLVFYVFIEVLFLLIYCLKYILNSNTTYRIYFSFLFLRSCATLIVFFMAKFGIQFIYDLRAVINKYKALKVPLEKILINLDNIMNNHFNKKYYYYVHKVEDLSNIVNNMSKNYKTYIVAVIIEIIICFIIFYMLRKNFGKSKRLFHYKKGRSINGIVKSIFCYLFCRYAKPKINNNSLKAGFYKDICLFINYLKNLEPNKIIECLFPYELFFATGVSIAVAGTIQSFYVSIIIHFICIYLIMYGYIGTCNFMIEDLFKFNYDKKVSLAIYCSEDFRFWDGLMIPKIKVLIVFSALPILIGSLLITLIFLYSLKLKAVFLLFNILIILFAMKHAIVQLIKPYYLYFTKNIQHLLIYGETENNGFIMATLKAPITIVRYYLLFIPNCLLVVNSIFSLLKGIEWLYCYIAVCFCYVSSLCIGVGKVDNYAKKRKIKDSYNKDY</sequence>
<protein>
    <submittedName>
        <fullName evidence="2">Uncharacterized protein</fullName>
    </submittedName>
</protein>
<evidence type="ECO:0000256" key="1">
    <source>
        <dbReference type="SAM" id="Phobius"/>
    </source>
</evidence>
<feature type="transmembrane region" description="Helical" evidence="1">
    <location>
        <begin position="259"/>
        <end position="277"/>
    </location>
</feature>
<gene>
    <name evidence="2" type="ORF">ELD05_12400</name>
</gene>
<feature type="transmembrane region" description="Helical" evidence="1">
    <location>
        <begin position="141"/>
        <end position="161"/>
    </location>
</feature>
<proteinExistence type="predicted"/>
<dbReference type="Proteomes" id="UP000282930">
    <property type="component" value="Chromosome"/>
</dbReference>
<accession>A0A3T0D872</accession>
<keyword evidence="1" id="KW-0472">Membrane</keyword>
<feature type="transmembrane region" description="Helical" evidence="1">
    <location>
        <begin position="520"/>
        <end position="539"/>
    </location>
</feature>
<keyword evidence="1" id="KW-1133">Transmembrane helix</keyword>
<evidence type="ECO:0000313" key="2">
    <source>
        <dbReference type="EMBL" id="AZT91345.1"/>
    </source>
</evidence>